<dbReference type="GO" id="GO:0031145">
    <property type="term" value="P:anaphase-promoting complex-dependent catabolic process"/>
    <property type="evidence" value="ECO:0007669"/>
    <property type="project" value="TreeGrafter"/>
</dbReference>
<dbReference type="GO" id="GO:0070979">
    <property type="term" value="P:protein K11-linked ubiquitination"/>
    <property type="evidence" value="ECO:0007669"/>
    <property type="project" value="TreeGrafter"/>
</dbReference>
<evidence type="ECO:0000313" key="5">
    <source>
        <dbReference type="EMBL" id="CAA0820111.1"/>
    </source>
</evidence>
<sequence>VIWSTGPRVHRRFTLPSKVVKVCWCRMGHLSEALLCVLQVNSLTIYGMAGEVFSVPLPHAIKSIWSLPFGLLLQQAPVESLLTSISLSSLNPFLSVRDVFRQKRDVGYSPQHNLSPPYDCDYSTRINGASMSSHLILKDPLEEPQISYTEERGKLNVMWEFDEKTIWTSHCLPLMVSYNKGKMQHSLWVVELNNSNHEVANSKSSNLSASQMSGKHLFRRIWQGKGLQTAASKVFLAADDDATPIVCFLLQQPKKLLSLRLQSLELNSETVYDIKPDMSWSISAVAAAAVTVTRPNARVRVGQLPVSDVIALTPESTLLLYMGKICLCKYVLPSPLGKVRYFSRMEFSGTNETIHDLKIVDLVDAVEGRINLVLDNGQ</sequence>
<feature type="non-terminal residue" evidence="5">
    <location>
        <position position="378"/>
    </location>
</feature>
<evidence type="ECO:0000313" key="6">
    <source>
        <dbReference type="Proteomes" id="UP001153555"/>
    </source>
</evidence>
<dbReference type="GO" id="GO:0005680">
    <property type="term" value="C:anaphase-promoting complex"/>
    <property type="evidence" value="ECO:0007669"/>
    <property type="project" value="InterPro"/>
</dbReference>
<name>A0A9N7R9Y8_STRHE</name>
<organism evidence="5 6">
    <name type="scientific">Striga hermonthica</name>
    <name type="common">Purple witchweed</name>
    <name type="synonym">Buchnera hermonthica</name>
    <dbReference type="NCBI Taxonomy" id="68872"/>
    <lineage>
        <taxon>Eukaryota</taxon>
        <taxon>Viridiplantae</taxon>
        <taxon>Streptophyta</taxon>
        <taxon>Embryophyta</taxon>
        <taxon>Tracheophyta</taxon>
        <taxon>Spermatophyta</taxon>
        <taxon>Magnoliopsida</taxon>
        <taxon>eudicotyledons</taxon>
        <taxon>Gunneridae</taxon>
        <taxon>Pentapetalae</taxon>
        <taxon>asterids</taxon>
        <taxon>lamiids</taxon>
        <taxon>Lamiales</taxon>
        <taxon>Orobanchaceae</taxon>
        <taxon>Buchnereae</taxon>
        <taxon>Striga</taxon>
    </lineage>
</organism>
<dbReference type="GO" id="GO:0007091">
    <property type="term" value="P:metaphase/anaphase transition of mitotic cell cycle"/>
    <property type="evidence" value="ECO:0007669"/>
    <property type="project" value="TreeGrafter"/>
</dbReference>
<keyword evidence="3" id="KW-0131">Cell cycle</keyword>
<protein>
    <submittedName>
        <fullName evidence="5">Anaphase-promoting complex subunit 1</fullName>
    </submittedName>
</protein>
<feature type="domain" description="Anaphase-promoting complex subunit 1 N-terminal" evidence="4">
    <location>
        <begin position="1"/>
        <end position="201"/>
    </location>
</feature>
<comment type="caution">
    <text evidence="5">The sequence shown here is derived from an EMBL/GenBank/DDBJ whole genome shotgun (WGS) entry which is preliminary data.</text>
</comment>
<evidence type="ECO:0000256" key="1">
    <source>
        <dbReference type="ARBA" id="ARBA00022618"/>
    </source>
</evidence>
<dbReference type="Pfam" id="PF12859">
    <property type="entry name" value="ANAPC1"/>
    <property type="match status" value="1"/>
</dbReference>
<keyword evidence="6" id="KW-1185">Reference proteome</keyword>
<accession>A0A9N7R9Y8</accession>
<dbReference type="PANTHER" id="PTHR12827:SF3">
    <property type="entry name" value="ANAPHASE-PROMOTING COMPLEX SUBUNIT 1"/>
    <property type="match status" value="1"/>
</dbReference>
<reference evidence="5" key="1">
    <citation type="submission" date="2019-12" db="EMBL/GenBank/DDBJ databases">
        <authorList>
            <person name="Scholes J."/>
        </authorList>
    </citation>
    <scope>NUCLEOTIDE SEQUENCE</scope>
</reference>
<dbReference type="OrthoDB" id="26401at2759"/>
<feature type="non-terminal residue" evidence="5">
    <location>
        <position position="1"/>
    </location>
</feature>
<dbReference type="Proteomes" id="UP001153555">
    <property type="component" value="Unassembled WGS sequence"/>
</dbReference>
<keyword evidence="2" id="KW-0498">Mitosis</keyword>
<proteinExistence type="predicted"/>
<dbReference type="EMBL" id="CACSLK010020200">
    <property type="protein sequence ID" value="CAA0820111.1"/>
    <property type="molecule type" value="Genomic_DNA"/>
</dbReference>
<dbReference type="AlphaFoldDB" id="A0A9N7R9Y8"/>
<evidence type="ECO:0000259" key="4">
    <source>
        <dbReference type="Pfam" id="PF12859"/>
    </source>
</evidence>
<evidence type="ECO:0000256" key="3">
    <source>
        <dbReference type="ARBA" id="ARBA00023306"/>
    </source>
</evidence>
<dbReference type="GO" id="GO:0051301">
    <property type="term" value="P:cell division"/>
    <property type="evidence" value="ECO:0007669"/>
    <property type="project" value="UniProtKB-KW"/>
</dbReference>
<dbReference type="PANTHER" id="PTHR12827">
    <property type="entry name" value="MEIOTIC CHECKPOINT REGULATOR TSG24 FAMILY MEMBER"/>
    <property type="match status" value="1"/>
</dbReference>
<gene>
    <name evidence="5" type="ORF">SHERM_18313</name>
</gene>
<dbReference type="InterPro" id="IPR049255">
    <property type="entry name" value="Apc1_N"/>
</dbReference>
<keyword evidence="1" id="KW-0132">Cell division</keyword>
<evidence type="ECO:0000256" key="2">
    <source>
        <dbReference type="ARBA" id="ARBA00022776"/>
    </source>
</evidence>
<dbReference type="InterPro" id="IPR024990">
    <property type="entry name" value="Apc1"/>
</dbReference>
<dbReference type="GO" id="GO:0060090">
    <property type="term" value="F:molecular adaptor activity"/>
    <property type="evidence" value="ECO:0007669"/>
    <property type="project" value="TreeGrafter"/>
</dbReference>